<keyword evidence="1" id="KW-0676">Redox-active center</keyword>
<keyword evidence="3" id="KW-1185">Reference proteome</keyword>
<name>A0A076FA68_9BACT</name>
<dbReference type="InterPro" id="IPR036249">
    <property type="entry name" value="Thioredoxin-like_sf"/>
</dbReference>
<gene>
    <name evidence="2" type="ORF">CIG1485E_1272</name>
</gene>
<dbReference type="SUPFAM" id="SSF52833">
    <property type="entry name" value="Thioredoxin-like"/>
    <property type="match status" value="1"/>
</dbReference>
<accession>A0A076FA68</accession>
<reference evidence="3" key="1">
    <citation type="journal article" date="2014" name="Genome Announc.">
        <title>Complete Genome Sequence of Campylobacter iguaniorum Strain 1485ET, Isolated from a Bearded Dragon (Pogona vitticeps).</title>
        <authorList>
            <person name="Gilbert M.J."/>
            <person name="Miller W.G."/>
            <person name="Yee E."/>
            <person name="Kik M."/>
            <person name="Wagenaar J.A."/>
            <person name="Duim B."/>
        </authorList>
    </citation>
    <scope>NUCLEOTIDE SEQUENCE [LARGE SCALE GENOMIC DNA]</scope>
    <source>
        <strain evidence="3">1485E</strain>
    </source>
</reference>
<dbReference type="AlphaFoldDB" id="A0A076FA68"/>
<sequence>MNVKITYCSSCSQITAESVKVENELKKSFPDANITRVPGEKGNFTVEADGKKVYDYNGFTRPRFPEVGEVGASIIKEFDL</sequence>
<dbReference type="HOGENOM" id="CLU_2583115_0_0_7"/>
<dbReference type="KEGG" id="caj:CIG1485E_1272"/>
<proteinExistence type="predicted"/>
<dbReference type="PATRIC" id="fig|1244531.5.peg.1417"/>
<dbReference type="eggNOG" id="ENOG5032J4C">
    <property type="taxonomic scope" value="Bacteria"/>
</dbReference>
<dbReference type="InterPro" id="IPR011893">
    <property type="entry name" value="Selenoprotein_Rdx-typ"/>
</dbReference>
<organism evidence="2 3">
    <name type="scientific">Campylobacter iguaniorum</name>
    <dbReference type="NCBI Taxonomy" id="1244531"/>
    <lineage>
        <taxon>Bacteria</taxon>
        <taxon>Pseudomonadati</taxon>
        <taxon>Campylobacterota</taxon>
        <taxon>Epsilonproteobacteria</taxon>
        <taxon>Campylobacterales</taxon>
        <taxon>Campylobacteraceae</taxon>
        <taxon>Campylobacter</taxon>
    </lineage>
</organism>
<dbReference type="STRING" id="1244531.CIG2463D_1405"/>
<dbReference type="EMBL" id="CP009043">
    <property type="protein sequence ID" value="AII15105.1"/>
    <property type="molecule type" value="Genomic_DNA"/>
</dbReference>
<protein>
    <submittedName>
        <fullName evidence="2">SelT/selW/selH selenoprotein family protein</fullName>
    </submittedName>
</protein>
<evidence type="ECO:0000256" key="1">
    <source>
        <dbReference type="ARBA" id="ARBA00023284"/>
    </source>
</evidence>
<dbReference type="Gene3D" id="3.40.30.10">
    <property type="entry name" value="Glutaredoxin"/>
    <property type="match status" value="1"/>
</dbReference>
<dbReference type="Proteomes" id="UP000028486">
    <property type="component" value="Chromosome"/>
</dbReference>
<dbReference type="Pfam" id="PF10262">
    <property type="entry name" value="Rdx"/>
    <property type="match status" value="1"/>
</dbReference>
<evidence type="ECO:0000313" key="2">
    <source>
        <dbReference type="EMBL" id="AII15105.1"/>
    </source>
</evidence>
<dbReference type="OrthoDB" id="5356210at2"/>
<dbReference type="RefSeq" id="WP_038454726.1">
    <property type="nucleotide sequence ID" value="NZ_CP009043.1"/>
</dbReference>
<evidence type="ECO:0000313" key="3">
    <source>
        <dbReference type="Proteomes" id="UP000028486"/>
    </source>
</evidence>